<dbReference type="Pfam" id="PF00145">
    <property type="entry name" value="DNA_methylase"/>
    <property type="match status" value="1"/>
</dbReference>
<protein>
    <recommendedName>
        <fullName evidence="7">Cytosine-specific methyltransferase</fullName>
        <ecNumber evidence="7">2.1.1.37</ecNumber>
    </recommendedName>
</protein>
<dbReference type="InterPro" id="IPR029063">
    <property type="entry name" value="SAM-dependent_MTases_sf"/>
</dbReference>
<keyword evidence="1 5" id="KW-0489">Methyltransferase</keyword>
<dbReference type="GO" id="GO:0032259">
    <property type="term" value="P:methylation"/>
    <property type="evidence" value="ECO:0007669"/>
    <property type="project" value="UniProtKB-KW"/>
</dbReference>
<dbReference type="InterPro" id="IPR031303">
    <property type="entry name" value="C5_meth_CS"/>
</dbReference>
<dbReference type="PANTHER" id="PTHR10629">
    <property type="entry name" value="CYTOSINE-SPECIFIC METHYLTRANSFERASE"/>
    <property type="match status" value="1"/>
</dbReference>
<dbReference type="GO" id="GO:0009307">
    <property type="term" value="P:DNA restriction-modification system"/>
    <property type="evidence" value="ECO:0007669"/>
    <property type="project" value="UniProtKB-KW"/>
</dbReference>
<sequence>MPRGTVRGTTDPARHPERTRMRRGRPLTGEHATVVALLGGNKLESSTSDSCPGEALQLDLFCCRLILKHVGRNGIIIIYLSVSIEMETERVENERNITAVDLFAGCGGMSLGFEKAGVNVVAAYDNWDAAIDVYRANFQHPVFKRDLSDVSVSEEVAGFAPDIIIGGPPCQDFSQAGKRSEDGGRAILSVRYAEIIARCKPRFIVMENVPRVRTSKSMEAIRATLKAQGYGLSGRVMDASLCGVPQARKRYFLIGCLGAPDGFLDPYLEKGLSDHQMTIREYLGNELGIDYYFRIPRSYTRRAIFSIDEPSVTIRGVDRPIPPNYKLHPNDAADLSQARCLTPKERSRIQTFPESFKFFGSKTDINQMVGNAVPVNLATYVARALLEYRRDVSDGLR</sequence>
<organism evidence="9 10">
    <name type="scientific">Collinsella aerofaciens</name>
    <dbReference type="NCBI Taxonomy" id="74426"/>
    <lineage>
        <taxon>Bacteria</taxon>
        <taxon>Bacillati</taxon>
        <taxon>Actinomycetota</taxon>
        <taxon>Coriobacteriia</taxon>
        <taxon>Coriobacteriales</taxon>
        <taxon>Coriobacteriaceae</taxon>
        <taxon>Collinsella</taxon>
    </lineage>
</organism>
<accession>A0A5K1IYZ9</accession>
<evidence type="ECO:0000313" key="10">
    <source>
        <dbReference type="Proteomes" id="UP000330807"/>
    </source>
</evidence>
<evidence type="ECO:0000313" key="9">
    <source>
        <dbReference type="EMBL" id="VWL94191.1"/>
    </source>
</evidence>
<dbReference type="EMBL" id="CABWIH010000033">
    <property type="protein sequence ID" value="VWL94191.1"/>
    <property type="molecule type" value="Genomic_DNA"/>
</dbReference>
<dbReference type="Gene3D" id="3.90.120.10">
    <property type="entry name" value="DNA Methylase, subunit A, domain 2"/>
    <property type="match status" value="1"/>
</dbReference>
<evidence type="ECO:0000256" key="7">
    <source>
        <dbReference type="RuleBase" id="RU000417"/>
    </source>
</evidence>
<evidence type="ECO:0000256" key="5">
    <source>
        <dbReference type="PROSITE-ProRule" id="PRU01016"/>
    </source>
</evidence>
<evidence type="ECO:0000256" key="8">
    <source>
        <dbReference type="SAM" id="MobiDB-lite"/>
    </source>
</evidence>
<dbReference type="EC" id="2.1.1.37" evidence="7"/>
<dbReference type="GO" id="GO:0044027">
    <property type="term" value="P:negative regulation of gene expression via chromosomal CpG island methylation"/>
    <property type="evidence" value="ECO:0007669"/>
    <property type="project" value="TreeGrafter"/>
</dbReference>
<dbReference type="Proteomes" id="UP000330807">
    <property type="component" value="Unassembled WGS sequence"/>
</dbReference>
<feature type="region of interest" description="Disordered" evidence="8">
    <location>
        <begin position="1"/>
        <end position="23"/>
    </location>
</feature>
<dbReference type="InterPro" id="IPR050390">
    <property type="entry name" value="C5-Methyltransferase"/>
</dbReference>
<dbReference type="AlphaFoldDB" id="A0A5K1IYZ9"/>
<evidence type="ECO:0000256" key="1">
    <source>
        <dbReference type="ARBA" id="ARBA00022603"/>
    </source>
</evidence>
<evidence type="ECO:0000256" key="6">
    <source>
        <dbReference type="RuleBase" id="RU000416"/>
    </source>
</evidence>
<dbReference type="PROSITE" id="PS00095">
    <property type="entry name" value="C5_MTASE_2"/>
    <property type="match status" value="1"/>
</dbReference>
<evidence type="ECO:0000256" key="2">
    <source>
        <dbReference type="ARBA" id="ARBA00022679"/>
    </source>
</evidence>
<dbReference type="PROSITE" id="PS00094">
    <property type="entry name" value="C5_MTASE_1"/>
    <property type="match status" value="1"/>
</dbReference>
<dbReference type="GO" id="GO:0003886">
    <property type="term" value="F:DNA (cytosine-5-)-methyltransferase activity"/>
    <property type="evidence" value="ECO:0007669"/>
    <property type="project" value="UniProtKB-EC"/>
</dbReference>
<dbReference type="InterPro" id="IPR018117">
    <property type="entry name" value="C5_DNA_meth_AS"/>
</dbReference>
<comment type="similarity">
    <text evidence="5 6">Belongs to the class I-like SAM-binding methyltransferase superfamily. C5-methyltransferase family.</text>
</comment>
<keyword evidence="3 5" id="KW-0949">S-adenosyl-L-methionine</keyword>
<evidence type="ECO:0000256" key="3">
    <source>
        <dbReference type="ARBA" id="ARBA00022691"/>
    </source>
</evidence>
<dbReference type="NCBIfam" id="TIGR00675">
    <property type="entry name" value="dcm"/>
    <property type="match status" value="1"/>
</dbReference>
<dbReference type="PRINTS" id="PR00105">
    <property type="entry name" value="C5METTRFRASE"/>
</dbReference>
<dbReference type="PANTHER" id="PTHR10629:SF52">
    <property type="entry name" value="DNA (CYTOSINE-5)-METHYLTRANSFERASE 1"/>
    <property type="match status" value="1"/>
</dbReference>
<dbReference type="SUPFAM" id="SSF53335">
    <property type="entry name" value="S-adenosyl-L-methionine-dependent methyltransferases"/>
    <property type="match status" value="1"/>
</dbReference>
<reference evidence="9 10" key="1">
    <citation type="submission" date="2019-10" db="EMBL/GenBank/DDBJ databases">
        <authorList>
            <person name="Wolf R A."/>
        </authorList>
    </citation>
    <scope>NUCLEOTIDE SEQUENCE [LARGE SCALE GENOMIC DNA]</scope>
    <source>
        <strain evidence="9">Collinsella_aerofaciens_AK_138A</strain>
    </source>
</reference>
<name>A0A5K1IYZ9_9ACTN</name>
<proteinExistence type="inferred from homology"/>
<keyword evidence="4" id="KW-0680">Restriction system</keyword>
<dbReference type="InterPro" id="IPR001525">
    <property type="entry name" value="C5_MeTfrase"/>
</dbReference>
<feature type="active site" evidence="5">
    <location>
        <position position="170"/>
    </location>
</feature>
<gene>
    <name evidence="9" type="primary">haeIIIM</name>
    <name evidence="9" type="ORF">LMKDKBCB_01675</name>
</gene>
<dbReference type="CDD" id="cd00315">
    <property type="entry name" value="Cyt_C5_DNA_methylase"/>
    <property type="match status" value="1"/>
</dbReference>
<dbReference type="GO" id="GO:0003677">
    <property type="term" value="F:DNA binding"/>
    <property type="evidence" value="ECO:0007669"/>
    <property type="project" value="TreeGrafter"/>
</dbReference>
<evidence type="ECO:0000256" key="4">
    <source>
        <dbReference type="ARBA" id="ARBA00022747"/>
    </source>
</evidence>
<keyword evidence="2 5" id="KW-0808">Transferase</keyword>
<dbReference type="Gene3D" id="3.40.50.150">
    <property type="entry name" value="Vaccinia Virus protein VP39"/>
    <property type="match status" value="1"/>
</dbReference>
<comment type="catalytic activity">
    <reaction evidence="7">
        <text>a 2'-deoxycytidine in DNA + S-adenosyl-L-methionine = a 5-methyl-2'-deoxycytidine in DNA + S-adenosyl-L-homocysteine + H(+)</text>
        <dbReference type="Rhea" id="RHEA:13681"/>
        <dbReference type="Rhea" id="RHEA-COMP:11369"/>
        <dbReference type="Rhea" id="RHEA-COMP:11370"/>
        <dbReference type="ChEBI" id="CHEBI:15378"/>
        <dbReference type="ChEBI" id="CHEBI:57856"/>
        <dbReference type="ChEBI" id="CHEBI:59789"/>
        <dbReference type="ChEBI" id="CHEBI:85452"/>
        <dbReference type="ChEBI" id="CHEBI:85454"/>
        <dbReference type="EC" id="2.1.1.37"/>
    </reaction>
</comment>
<dbReference type="PROSITE" id="PS51679">
    <property type="entry name" value="SAM_MT_C5"/>
    <property type="match status" value="1"/>
</dbReference>